<organism evidence="9 10">
    <name type="scientific">Halopenitus persicus</name>
    <dbReference type="NCBI Taxonomy" id="1048396"/>
    <lineage>
        <taxon>Archaea</taxon>
        <taxon>Methanobacteriati</taxon>
        <taxon>Methanobacteriota</taxon>
        <taxon>Stenosarchaea group</taxon>
        <taxon>Halobacteria</taxon>
        <taxon>Halobacteriales</taxon>
        <taxon>Haloferacaceae</taxon>
        <taxon>Halopenitus</taxon>
    </lineage>
</organism>
<evidence type="ECO:0000256" key="6">
    <source>
        <dbReference type="ARBA" id="ARBA00022801"/>
    </source>
</evidence>
<dbReference type="GO" id="GO:0001682">
    <property type="term" value="P:tRNA 5'-leader removal"/>
    <property type="evidence" value="ECO:0007669"/>
    <property type="project" value="UniProtKB-UniRule"/>
</dbReference>
<dbReference type="PIRSF" id="PIRSF004878">
    <property type="entry name" value="RNase_P_4"/>
    <property type="match status" value="1"/>
</dbReference>
<reference evidence="10" key="1">
    <citation type="submission" date="2016-10" db="EMBL/GenBank/DDBJ databases">
        <authorList>
            <person name="Varghese N."/>
            <person name="Submissions S."/>
        </authorList>
    </citation>
    <scope>NUCLEOTIDE SEQUENCE [LARGE SCALE GENOMIC DNA]</scope>
    <source>
        <strain evidence="10">DC30,IBRC 10041,KCTC 4046</strain>
    </source>
</reference>
<dbReference type="RefSeq" id="WP_092732735.1">
    <property type="nucleotide sequence ID" value="NZ_FNPC01000005.1"/>
</dbReference>
<gene>
    <name evidence="8" type="primary">rnp4</name>
    <name evidence="9" type="ORF">SAMN05216564_105114</name>
</gene>
<feature type="binding site" evidence="8">
    <location>
        <position position="54"/>
    </location>
    <ligand>
        <name>Zn(2+)</name>
        <dbReference type="ChEBI" id="CHEBI:29105"/>
    </ligand>
</feature>
<feature type="binding site" evidence="8">
    <location>
        <position position="83"/>
    </location>
    <ligand>
        <name>Zn(2+)</name>
        <dbReference type="ChEBI" id="CHEBI:29105"/>
    </ligand>
</feature>
<dbReference type="GO" id="GO:0030677">
    <property type="term" value="C:ribonuclease P complex"/>
    <property type="evidence" value="ECO:0007669"/>
    <property type="project" value="UniProtKB-UniRule"/>
</dbReference>
<dbReference type="GO" id="GO:0005737">
    <property type="term" value="C:cytoplasm"/>
    <property type="evidence" value="ECO:0007669"/>
    <property type="project" value="UniProtKB-SubCell"/>
</dbReference>
<accession>A0A1H3JR52</accession>
<keyword evidence="6 8" id="KW-0378">Hydrolase</keyword>
<comment type="catalytic activity">
    <reaction evidence="8">
        <text>Endonucleolytic cleavage of RNA, removing 5'-extranucleotides from tRNA precursor.</text>
        <dbReference type="EC" id="3.1.26.5"/>
    </reaction>
</comment>
<evidence type="ECO:0000256" key="2">
    <source>
        <dbReference type="ARBA" id="ARBA00022694"/>
    </source>
</evidence>
<dbReference type="InterPro" id="IPR007175">
    <property type="entry name" value="Rpr2/Snm1/Rpp21"/>
</dbReference>
<evidence type="ECO:0000256" key="5">
    <source>
        <dbReference type="ARBA" id="ARBA00022759"/>
    </source>
</evidence>
<dbReference type="HAMAP" id="MF_00757">
    <property type="entry name" value="RNase_P_4"/>
    <property type="match status" value="1"/>
</dbReference>
<keyword evidence="2 8" id="KW-0819">tRNA processing</keyword>
<keyword evidence="5 8" id="KW-0255">Endonuclease</keyword>
<evidence type="ECO:0000313" key="10">
    <source>
        <dbReference type="Proteomes" id="UP000199079"/>
    </source>
</evidence>
<dbReference type="Proteomes" id="UP000199079">
    <property type="component" value="Unassembled WGS sequence"/>
</dbReference>
<evidence type="ECO:0000256" key="1">
    <source>
        <dbReference type="ARBA" id="ARBA00022490"/>
    </source>
</evidence>
<keyword evidence="10" id="KW-1185">Reference proteome</keyword>
<evidence type="ECO:0000256" key="7">
    <source>
        <dbReference type="ARBA" id="ARBA00022833"/>
    </source>
</evidence>
<comment type="cofactor">
    <cofactor evidence="8">
        <name>Zn(2+)</name>
        <dbReference type="ChEBI" id="CHEBI:29105"/>
    </cofactor>
    <text evidence="8">Binds 1 zinc ion per subunit.</text>
</comment>
<dbReference type="GO" id="GO:0008270">
    <property type="term" value="F:zinc ion binding"/>
    <property type="evidence" value="ECO:0007669"/>
    <property type="project" value="UniProtKB-UniRule"/>
</dbReference>
<keyword evidence="7 8" id="KW-0862">Zinc</keyword>
<dbReference type="EMBL" id="FNPC01000005">
    <property type="protein sequence ID" value="SDY42440.1"/>
    <property type="molecule type" value="Genomic_DNA"/>
</dbReference>
<dbReference type="GO" id="GO:0004526">
    <property type="term" value="F:ribonuclease P activity"/>
    <property type="evidence" value="ECO:0007669"/>
    <property type="project" value="UniProtKB-UniRule"/>
</dbReference>
<feature type="binding site" evidence="8">
    <location>
        <position position="80"/>
    </location>
    <ligand>
        <name>Zn(2+)</name>
        <dbReference type="ChEBI" id="CHEBI:29105"/>
    </ligand>
</feature>
<evidence type="ECO:0000256" key="4">
    <source>
        <dbReference type="ARBA" id="ARBA00022723"/>
    </source>
</evidence>
<proteinExistence type="inferred from homology"/>
<comment type="subunit">
    <text evidence="8">Consists of a catalytic RNA component and at least 4-5 protein subunits.</text>
</comment>
<evidence type="ECO:0000256" key="8">
    <source>
        <dbReference type="HAMAP-Rule" id="MF_00757"/>
    </source>
</evidence>
<evidence type="ECO:0000256" key="3">
    <source>
        <dbReference type="ARBA" id="ARBA00022722"/>
    </source>
</evidence>
<sequence length="92" mass="10773">MGIPEERIERLLPLAREAVVAGEYDRARTYVRRAKRIAERNRARLPREFERRTCSDCDVYLRPGVTARVRTRPGRVVVRCLECGATHRYPFS</sequence>
<dbReference type="PANTHER" id="PTHR14742:SF0">
    <property type="entry name" value="RIBONUCLEASE P PROTEIN SUBUNIT P21"/>
    <property type="match status" value="1"/>
</dbReference>
<dbReference type="PANTHER" id="PTHR14742">
    <property type="entry name" value="RIBONUCLEASE P SUBUNIT P21"/>
    <property type="match status" value="1"/>
</dbReference>
<dbReference type="InterPro" id="IPR016432">
    <property type="entry name" value="RNP4"/>
</dbReference>
<keyword evidence="1 8" id="KW-0963">Cytoplasm</keyword>
<feature type="binding site" evidence="8">
    <location>
        <position position="57"/>
    </location>
    <ligand>
        <name>Zn(2+)</name>
        <dbReference type="ChEBI" id="CHEBI:29105"/>
    </ligand>
</feature>
<evidence type="ECO:0000313" key="9">
    <source>
        <dbReference type="EMBL" id="SDY42440.1"/>
    </source>
</evidence>
<keyword evidence="3 8" id="KW-0540">Nuclease</keyword>
<comment type="similarity">
    <text evidence="8">Belongs to the eukaryotic/archaeal RNase P protein component 4 family.</text>
</comment>
<comment type="function">
    <text evidence="8">Part of ribonuclease P, a protein complex that generates mature tRNA molecules by cleaving their 5'-ends.</text>
</comment>
<comment type="subcellular location">
    <subcellularLocation>
        <location evidence="8">Cytoplasm</location>
    </subcellularLocation>
</comment>
<keyword evidence="4 8" id="KW-0479">Metal-binding</keyword>
<name>A0A1H3JR52_9EURY</name>
<dbReference type="OrthoDB" id="10058at2157"/>
<protein>
    <recommendedName>
        <fullName evidence="8">Ribonuclease P protein component 4</fullName>
        <shortName evidence="8">RNase P component 4</shortName>
        <ecNumber evidence="8">3.1.26.5</ecNumber>
    </recommendedName>
    <alternativeName>
        <fullName evidence="8">Rpp21</fullName>
    </alternativeName>
</protein>
<dbReference type="AlphaFoldDB" id="A0A1H3JR52"/>
<dbReference type="EC" id="3.1.26.5" evidence="8"/>
<dbReference type="Gene3D" id="1.20.5.420">
    <property type="entry name" value="Immunoglobulin FC, subunit C"/>
    <property type="match status" value="1"/>
</dbReference>
<dbReference type="Pfam" id="PF04032">
    <property type="entry name" value="Rpr2"/>
    <property type="match status" value="1"/>
</dbReference>
<dbReference type="Gene3D" id="6.20.50.20">
    <property type="match status" value="1"/>
</dbReference>